<dbReference type="Proteomes" id="UP001501417">
    <property type="component" value="Unassembled WGS sequence"/>
</dbReference>
<dbReference type="Gene3D" id="3.40.50.720">
    <property type="entry name" value="NAD(P)-binding Rossmann-like Domain"/>
    <property type="match status" value="1"/>
</dbReference>
<name>A0ABP8RF37_9MYCO</name>
<keyword evidence="4" id="KW-1185">Reference proteome</keyword>
<comment type="caution">
    <text evidence="3">The sequence shown here is derived from an EMBL/GenBank/DDBJ whole genome shotgun (WGS) entry which is preliminary data.</text>
</comment>
<dbReference type="PROSITE" id="PS00061">
    <property type="entry name" value="ADH_SHORT"/>
    <property type="match status" value="1"/>
</dbReference>
<evidence type="ECO:0000256" key="1">
    <source>
        <dbReference type="ARBA" id="ARBA00006484"/>
    </source>
</evidence>
<dbReference type="PRINTS" id="PR00081">
    <property type="entry name" value="GDHRDH"/>
</dbReference>
<proteinExistence type="inferred from homology"/>
<dbReference type="PANTHER" id="PTHR42760">
    <property type="entry name" value="SHORT-CHAIN DEHYDROGENASES/REDUCTASES FAMILY MEMBER"/>
    <property type="match status" value="1"/>
</dbReference>
<accession>A0ABP8RF37</accession>
<dbReference type="InterPro" id="IPR020904">
    <property type="entry name" value="Sc_DH/Rdtase_CS"/>
</dbReference>
<gene>
    <name evidence="3" type="ORF">GCM10023161_13940</name>
</gene>
<keyword evidence="2" id="KW-0560">Oxidoreductase</keyword>
<dbReference type="CDD" id="cd05233">
    <property type="entry name" value="SDR_c"/>
    <property type="match status" value="1"/>
</dbReference>
<dbReference type="InterPro" id="IPR036291">
    <property type="entry name" value="NAD(P)-bd_dom_sf"/>
</dbReference>
<dbReference type="InterPro" id="IPR002347">
    <property type="entry name" value="SDR_fam"/>
</dbReference>
<dbReference type="PROSITE" id="PS51318">
    <property type="entry name" value="TAT"/>
    <property type="match status" value="1"/>
</dbReference>
<comment type="similarity">
    <text evidence="1">Belongs to the short-chain dehydrogenases/reductases (SDR) family.</text>
</comment>
<dbReference type="Pfam" id="PF13561">
    <property type="entry name" value="adh_short_C2"/>
    <property type="match status" value="1"/>
</dbReference>
<dbReference type="SUPFAM" id="SSF51735">
    <property type="entry name" value="NAD(P)-binding Rossmann-fold domains"/>
    <property type="match status" value="1"/>
</dbReference>
<dbReference type="EMBL" id="BAABGF010000017">
    <property type="protein sequence ID" value="GAA4537292.1"/>
    <property type="molecule type" value="Genomic_DNA"/>
</dbReference>
<evidence type="ECO:0000313" key="4">
    <source>
        <dbReference type="Proteomes" id="UP001501417"/>
    </source>
</evidence>
<evidence type="ECO:0000313" key="3">
    <source>
        <dbReference type="EMBL" id="GAA4537292.1"/>
    </source>
</evidence>
<sequence>MRMSDTTPPLRGRRILVTGGATGIGAAAVGALSEAGAEVAATYHQTPPPDGLAAGWLQCDVRDGDAVSAMVRQAADGMGGLDVLVNAAGLWQAGIPGYIGGDDISFLLDTNVKATILTNQAAYAVMKDQDPKGGRIINFGSSEAVMGSPISAVYAATKGAVQAWTRSAAKAWAADKVTVNALAPAVQTAGADRLREFLGPDASAFIDQQMQMMIPLGGTLGDPARDLGPMLVFLAGSGSGFITGQLLAVDGGLMMVGG</sequence>
<organism evidence="3 4">
    <name type="scientific">Mycobacterium paraffinicum</name>
    <dbReference type="NCBI Taxonomy" id="53378"/>
    <lineage>
        <taxon>Bacteria</taxon>
        <taxon>Bacillati</taxon>
        <taxon>Actinomycetota</taxon>
        <taxon>Actinomycetes</taxon>
        <taxon>Mycobacteriales</taxon>
        <taxon>Mycobacteriaceae</taxon>
        <taxon>Mycobacterium</taxon>
    </lineage>
</organism>
<dbReference type="PANTHER" id="PTHR42760:SF133">
    <property type="entry name" value="3-OXOACYL-[ACYL-CARRIER-PROTEIN] REDUCTASE"/>
    <property type="match status" value="1"/>
</dbReference>
<dbReference type="InterPro" id="IPR006311">
    <property type="entry name" value="TAT_signal"/>
</dbReference>
<protein>
    <submittedName>
        <fullName evidence="3">SDR family oxidoreductase</fullName>
    </submittedName>
</protein>
<reference evidence="4" key="1">
    <citation type="journal article" date="2019" name="Int. J. Syst. Evol. Microbiol.">
        <title>The Global Catalogue of Microorganisms (GCM) 10K type strain sequencing project: providing services to taxonomists for standard genome sequencing and annotation.</title>
        <authorList>
            <consortium name="The Broad Institute Genomics Platform"/>
            <consortium name="The Broad Institute Genome Sequencing Center for Infectious Disease"/>
            <person name="Wu L."/>
            <person name="Ma J."/>
        </authorList>
    </citation>
    <scope>NUCLEOTIDE SEQUENCE [LARGE SCALE GENOMIC DNA]</scope>
    <source>
        <strain evidence="4">JCM 17782</strain>
    </source>
</reference>
<dbReference type="PRINTS" id="PR00080">
    <property type="entry name" value="SDRFAMILY"/>
</dbReference>
<evidence type="ECO:0000256" key="2">
    <source>
        <dbReference type="ARBA" id="ARBA00023002"/>
    </source>
</evidence>